<evidence type="ECO:0000313" key="1">
    <source>
        <dbReference type="EMBL" id="QIN82807.1"/>
    </source>
</evidence>
<dbReference type="AlphaFoldDB" id="A0A6G8Q919"/>
<accession>A0A6G8Q919</accession>
<proteinExistence type="predicted"/>
<dbReference type="EMBL" id="CP045119">
    <property type="protein sequence ID" value="QIN82807.1"/>
    <property type="molecule type" value="Genomic_DNA"/>
</dbReference>
<organism evidence="1 2">
    <name type="scientific">Rubrobacter tropicus</name>
    <dbReference type="NCBI Taxonomy" id="2653851"/>
    <lineage>
        <taxon>Bacteria</taxon>
        <taxon>Bacillati</taxon>
        <taxon>Actinomycetota</taxon>
        <taxon>Rubrobacteria</taxon>
        <taxon>Rubrobacterales</taxon>
        <taxon>Rubrobacteraceae</taxon>
        <taxon>Rubrobacter</taxon>
    </lineage>
</organism>
<dbReference type="Proteomes" id="UP000501452">
    <property type="component" value="Chromosome"/>
</dbReference>
<protein>
    <submittedName>
        <fullName evidence="1">Uncharacterized protein</fullName>
    </submittedName>
</protein>
<keyword evidence="2" id="KW-1185">Reference proteome</keyword>
<reference evidence="1 2" key="1">
    <citation type="submission" date="2019-10" db="EMBL/GenBank/DDBJ databases">
        <title>Rubrobacter sp nov SCSIO 52090 isolated from a deep-sea sediment in the South China Sea.</title>
        <authorList>
            <person name="Chen R.W."/>
        </authorList>
    </citation>
    <scope>NUCLEOTIDE SEQUENCE [LARGE SCALE GENOMIC DNA]</scope>
    <source>
        <strain evidence="1 2">SCSIO 52909</strain>
    </source>
</reference>
<name>A0A6G8Q919_9ACTN</name>
<sequence>MIGVNYKIVVWCLCPGTGAALYEVDAHLLKGIVKFHENFVGSEMKGKNGDYGKIVGLLNPKGALGHLRKNTASLSKSAVAF</sequence>
<dbReference type="KEGG" id="rub:GBA63_09195"/>
<gene>
    <name evidence="1" type="ORF">GBA63_09195</name>
</gene>
<evidence type="ECO:0000313" key="2">
    <source>
        <dbReference type="Proteomes" id="UP000501452"/>
    </source>
</evidence>
<dbReference type="RefSeq" id="WP_166175509.1">
    <property type="nucleotide sequence ID" value="NZ_CP045119.1"/>
</dbReference>